<dbReference type="Pfam" id="PF05433">
    <property type="entry name" value="Rick_17kDa_Anti"/>
    <property type="match status" value="1"/>
</dbReference>
<feature type="compositionally biased region" description="Low complexity" evidence="5">
    <location>
        <begin position="100"/>
        <end position="116"/>
    </location>
</feature>
<evidence type="ECO:0000313" key="9">
    <source>
        <dbReference type="Proteomes" id="UP001549110"/>
    </source>
</evidence>
<evidence type="ECO:0000256" key="1">
    <source>
        <dbReference type="ARBA" id="ARBA00004459"/>
    </source>
</evidence>
<dbReference type="Proteomes" id="UP001549110">
    <property type="component" value="Unassembled WGS sequence"/>
</dbReference>
<feature type="region of interest" description="Disordered" evidence="5">
    <location>
        <begin position="91"/>
        <end position="146"/>
    </location>
</feature>
<evidence type="ECO:0000259" key="7">
    <source>
        <dbReference type="Pfam" id="PF05433"/>
    </source>
</evidence>
<reference evidence="8 9" key="1">
    <citation type="submission" date="2024-06" db="EMBL/GenBank/DDBJ databases">
        <title>Genomic Encyclopedia of Type Strains, Phase IV (KMG-IV): sequencing the most valuable type-strain genomes for metagenomic binning, comparative biology and taxonomic classification.</title>
        <authorList>
            <person name="Goeker M."/>
        </authorList>
    </citation>
    <scope>NUCLEOTIDE SEQUENCE [LARGE SCALE GENOMIC DNA]</scope>
    <source>
        <strain evidence="8 9">DSM 17809</strain>
    </source>
</reference>
<dbReference type="RefSeq" id="WP_354296900.1">
    <property type="nucleotide sequence ID" value="NZ_JBEPLU010000001.1"/>
</dbReference>
<comment type="subcellular location">
    <subcellularLocation>
        <location evidence="1">Cell outer membrane</location>
        <topology evidence="1">Lipid-anchor</topology>
    </subcellularLocation>
</comment>
<keyword evidence="6" id="KW-0732">Signal</keyword>
<evidence type="ECO:0000256" key="6">
    <source>
        <dbReference type="SAM" id="SignalP"/>
    </source>
</evidence>
<dbReference type="InterPro" id="IPR008816">
    <property type="entry name" value="Gly_zipper_2TM_dom"/>
</dbReference>
<evidence type="ECO:0000256" key="2">
    <source>
        <dbReference type="ARBA" id="ARBA00008681"/>
    </source>
</evidence>
<keyword evidence="4" id="KW-0449">Lipoprotein</keyword>
<evidence type="ECO:0000313" key="8">
    <source>
        <dbReference type="EMBL" id="MET3524950.1"/>
    </source>
</evidence>
<organism evidence="8 9">
    <name type="scientific">Phenylobacterium koreense</name>
    <dbReference type="NCBI Taxonomy" id="266125"/>
    <lineage>
        <taxon>Bacteria</taxon>
        <taxon>Pseudomonadati</taxon>
        <taxon>Pseudomonadota</taxon>
        <taxon>Alphaproteobacteria</taxon>
        <taxon>Caulobacterales</taxon>
        <taxon>Caulobacteraceae</taxon>
        <taxon>Phenylobacterium</taxon>
    </lineage>
</organism>
<sequence>MKRALALTAAGMMAIAVPAVAPTAAMAQRYDSCGQQQRSNANKGTIVGGLVGALAGGGVAARGAKTEGALLGGAVGAVAGHEIGKRNTKCQTYRPAPRPAARTSSSYQRSSYSAPSNCRWVQDDRGGRGYEVCRNRDGVWRPSGRS</sequence>
<name>A0ABV2ED38_9CAUL</name>
<dbReference type="EMBL" id="JBEPLU010000001">
    <property type="protein sequence ID" value="MET3524950.1"/>
    <property type="molecule type" value="Genomic_DNA"/>
</dbReference>
<evidence type="ECO:0000256" key="4">
    <source>
        <dbReference type="ARBA" id="ARBA00023288"/>
    </source>
</evidence>
<evidence type="ECO:0000256" key="5">
    <source>
        <dbReference type="SAM" id="MobiDB-lite"/>
    </source>
</evidence>
<accession>A0ABV2ED38</accession>
<evidence type="ECO:0000256" key="3">
    <source>
        <dbReference type="ARBA" id="ARBA00015281"/>
    </source>
</evidence>
<comment type="similarity">
    <text evidence="2">Belongs to the rickettsiale 17 kDa surface antigen family.</text>
</comment>
<keyword evidence="9" id="KW-1185">Reference proteome</keyword>
<feature type="signal peptide" evidence="6">
    <location>
        <begin position="1"/>
        <end position="21"/>
    </location>
</feature>
<protein>
    <recommendedName>
        <fullName evidence="3">17 kDa surface antigen</fullName>
    </recommendedName>
</protein>
<gene>
    <name evidence="8" type="ORF">ABID41_000045</name>
</gene>
<comment type="caution">
    <text evidence="8">The sequence shown here is derived from an EMBL/GenBank/DDBJ whole genome shotgun (WGS) entry which is preliminary data.</text>
</comment>
<feature type="compositionally biased region" description="Basic and acidic residues" evidence="5">
    <location>
        <begin position="121"/>
        <end position="139"/>
    </location>
</feature>
<feature type="chain" id="PRO_5045099774" description="17 kDa surface antigen" evidence="6">
    <location>
        <begin position="22"/>
        <end position="146"/>
    </location>
</feature>
<feature type="domain" description="Glycine zipper 2TM" evidence="7">
    <location>
        <begin position="44"/>
        <end position="84"/>
    </location>
</feature>
<proteinExistence type="inferred from homology"/>